<name>A0A518H9P6_9BACT</name>
<dbReference type="AlphaFoldDB" id="A0A518H9P6"/>
<sequence>MTNEGIEGRCPGGEQGRTPASGGYYWLPRPEGGSITWEVVTCHDLGHDAAHSHRELWPALVRSLAGAWGLGTDEMGRLLEDRYYGLPRGRVTRPGGKWMILHGEDAPVADWLPPVLAAFRLDGRPIRVLSDDHERTLSDDRWRVEEALGITIGGQPANGAMPRDDDQDCPDQREDDPR</sequence>
<dbReference type="Proteomes" id="UP000317835">
    <property type="component" value="Chromosome"/>
</dbReference>
<dbReference type="EMBL" id="CP036426">
    <property type="protein sequence ID" value="QDV37569.1"/>
    <property type="molecule type" value="Genomic_DNA"/>
</dbReference>
<proteinExistence type="predicted"/>
<protein>
    <submittedName>
        <fullName evidence="2">Uncharacterized protein</fullName>
    </submittedName>
</protein>
<dbReference type="RefSeq" id="WP_145275520.1">
    <property type="nucleotide sequence ID" value="NZ_CP036426.1"/>
</dbReference>
<organism evidence="2 3">
    <name type="scientific">Tautonia plasticadhaerens</name>
    <dbReference type="NCBI Taxonomy" id="2527974"/>
    <lineage>
        <taxon>Bacteria</taxon>
        <taxon>Pseudomonadati</taxon>
        <taxon>Planctomycetota</taxon>
        <taxon>Planctomycetia</taxon>
        <taxon>Isosphaerales</taxon>
        <taxon>Isosphaeraceae</taxon>
        <taxon>Tautonia</taxon>
    </lineage>
</organism>
<accession>A0A518H9P6</accession>
<reference evidence="2 3" key="1">
    <citation type="submission" date="2019-02" db="EMBL/GenBank/DDBJ databases">
        <title>Deep-cultivation of Planctomycetes and their phenomic and genomic characterization uncovers novel biology.</title>
        <authorList>
            <person name="Wiegand S."/>
            <person name="Jogler M."/>
            <person name="Boedeker C."/>
            <person name="Pinto D."/>
            <person name="Vollmers J."/>
            <person name="Rivas-Marin E."/>
            <person name="Kohn T."/>
            <person name="Peeters S.H."/>
            <person name="Heuer A."/>
            <person name="Rast P."/>
            <person name="Oberbeckmann S."/>
            <person name="Bunk B."/>
            <person name="Jeske O."/>
            <person name="Meyerdierks A."/>
            <person name="Storesund J.E."/>
            <person name="Kallscheuer N."/>
            <person name="Luecker S."/>
            <person name="Lage O.M."/>
            <person name="Pohl T."/>
            <person name="Merkel B.J."/>
            <person name="Hornburger P."/>
            <person name="Mueller R.-W."/>
            <person name="Bruemmer F."/>
            <person name="Labrenz M."/>
            <person name="Spormann A.M."/>
            <person name="Op den Camp H."/>
            <person name="Overmann J."/>
            <person name="Amann R."/>
            <person name="Jetten M.S.M."/>
            <person name="Mascher T."/>
            <person name="Medema M.H."/>
            <person name="Devos D.P."/>
            <person name="Kaster A.-K."/>
            <person name="Ovreas L."/>
            <person name="Rohde M."/>
            <person name="Galperin M.Y."/>
            <person name="Jogler C."/>
        </authorList>
    </citation>
    <scope>NUCLEOTIDE SEQUENCE [LARGE SCALE GENOMIC DNA]</scope>
    <source>
        <strain evidence="2 3">ElP</strain>
    </source>
</reference>
<evidence type="ECO:0000313" key="2">
    <source>
        <dbReference type="EMBL" id="QDV37569.1"/>
    </source>
</evidence>
<dbReference type="KEGG" id="tpla:ElP_55090"/>
<evidence type="ECO:0000313" key="3">
    <source>
        <dbReference type="Proteomes" id="UP000317835"/>
    </source>
</evidence>
<keyword evidence="3" id="KW-1185">Reference proteome</keyword>
<dbReference type="OrthoDB" id="270920at2"/>
<feature type="region of interest" description="Disordered" evidence="1">
    <location>
        <begin position="151"/>
        <end position="178"/>
    </location>
</feature>
<evidence type="ECO:0000256" key="1">
    <source>
        <dbReference type="SAM" id="MobiDB-lite"/>
    </source>
</evidence>
<gene>
    <name evidence="2" type="ORF">ElP_55090</name>
</gene>